<gene>
    <name evidence="1" type="ORF">SCHPADRAFT_834245</name>
</gene>
<reference evidence="1 2" key="1">
    <citation type="submission" date="2015-04" db="EMBL/GenBank/DDBJ databases">
        <title>Complete genome sequence of Schizopora paradoxa KUC8140, a cosmopolitan wood degrader in East Asia.</title>
        <authorList>
            <consortium name="DOE Joint Genome Institute"/>
            <person name="Min B."/>
            <person name="Park H."/>
            <person name="Jang Y."/>
            <person name="Kim J.-J."/>
            <person name="Kim K.H."/>
            <person name="Pangilinan J."/>
            <person name="Lipzen A."/>
            <person name="Riley R."/>
            <person name="Grigoriev I.V."/>
            <person name="Spatafora J.W."/>
            <person name="Choi I.-G."/>
        </authorList>
    </citation>
    <scope>NUCLEOTIDE SEQUENCE [LARGE SCALE GENOMIC DNA]</scope>
    <source>
        <strain evidence="1 2">KUC8140</strain>
    </source>
</reference>
<dbReference type="Pfam" id="PF13489">
    <property type="entry name" value="Methyltransf_23"/>
    <property type="match status" value="1"/>
</dbReference>
<proteinExistence type="predicted"/>
<dbReference type="PANTHER" id="PTHR43591:SF110">
    <property type="entry name" value="RHODANESE DOMAIN-CONTAINING PROTEIN"/>
    <property type="match status" value="1"/>
</dbReference>
<sequence length="325" mass="36731">MNSRSDVCVFFSFSDRRSRRLTEIAFQLYKLPADRREMDRLSLQHNIWKLMFRDLYPTNAEEHVSRALQVREMGHRQPSVLDIGSGSGVWAVEMAAKFPHARVIGIDLALSKPAYIPPNCSFYVADASKDLDGYEGHFDVIHCRSVAGHVSDPLALTRTIGRCLKPGGIFLSADANRSVYTEDRQLYPQADVPAGSSNAGKSWFSRWMWEVTERWTSKGHRNTEGDKLSGLIREDGQMRVLGQRGYWSPINWDGEDVPDGREIGQLMVLNAIDFLQASKNALLAGGLPENTVNEWIENVQQELTDPDMHMMMKWVGVWAVKKGDS</sequence>
<organism evidence="1 2">
    <name type="scientific">Schizopora paradoxa</name>
    <dbReference type="NCBI Taxonomy" id="27342"/>
    <lineage>
        <taxon>Eukaryota</taxon>
        <taxon>Fungi</taxon>
        <taxon>Dikarya</taxon>
        <taxon>Basidiomycota</taxon>
        <taxon>Agaricomycotina</taxon>
        <taxon>Agaricomycetes</taxon>
        <taxon>Hymenochaetales</taxon>
        <taxon>Schizoporaceae</taxon>
        <taxon>Schizopora</taxon>
    </lineage>
</organism>
<protein>
    <submittedName>
        <fullName evidence="1">S-adenosyl-L-methionine-dependent methyltransferase</fullName>
    </submittedName>
</protein>
<dbReference type="STRING" id="27342.A0A0H2RBK0"/>
<evidence type="ECO:0000313" key="2">
    <source>
        <dbReference type="Proteomes" id="UP000053477"/>
    </source>
</evidence>
<dbReference type="GO" id="GO:0008168">
    <property type="term" value="F:methyltransferase activity"/>
    <property type="evidence" value="ECO:0007669"/>
    <property type="project" value="UniProtKB-KW"/>
</dbReference>
<evidence type="ECO:0000313" key="1">
    <source>
        <dbReference type="EMBL" id="KLO09245.1"/>
    </source>
</evidence>
<dbReference type="AlphaFoldDB" id="A0A0H2RBK0"/>
<keyword evidence="1" id="KW-0808">Transferase</keyword>
<dbReference type="InterPro" id="IPR029063">
    <property type="entry name" value="SAM-dependent_MTases_sf"/>
</dbReference>
<name>A0A0H2RBK0_9AGAM</name>
<keyword evidence="1" id="KW-0489">Methyltransferase</keyword>
<dbReference type="GO" id="GO:0032259">
    <property type="term" value="P:methylation"/>
    <property type="evidence" value="ECO:0007669"/>
    <property type="project" value="UniProtKB-KW"/>
</dbReference>
<dbReference type="EMBL" id="KQ086062">
    <property type="protein sequence ID" value="KLO09245.1"/>
    <property type="molecule type" value="Genomic_DNA"/>
</dbReference>
<dbReference type="PANTHER" id="PTHR43591">
    <property type="entry name" value="METHYLTRANSFERASE"/>
    <property type="match status" value="1"/>
</dbReference>
<dbReference type="CDD" id="cd02440">
    <property type="entry name" value="AdoMet_MTases"/>
    <property type="match status" value="1"/>
</dbReference>
<accession>A0A0H2RBK0</accession>
<dbReference type="OrthoDB" id="2013972at2759"/>
<dbReference type="Gene3D" id="3.40.50.150">
    <property type="entry name" value="Vaccinia Virus protein VP39"/>
    <property type="match status" value="1"/>
</dbReference>
<dbReference type="SUPFAM" id="SSF53335">
    <property type="entry name" value="S-adenosyl-L-methionine-dependent methyltransferases"/>
    <property type="match status" value="1"/>
</dbReference>
<dbReference type="Proteomes" id="UP000053477">
    <property type="component" value="Unassembled WGS sequence"/>
</dbReference>
<dbReference type="InParanoid" id="A0A0H2RBK0"/>
<keyword evidence="2" id="KW-1185">Reference proteome</keyword>